<evidence type="ECO:0000313" key="2">
    <source>
        <dbReference type="Proteomes" id="UP000597877"/>
    </source>
</evidence>
<accession>A0ABR7F1A2</accession>
<evidence type="ECO:0000313" key="1">
    <source>
        <dbReference type="EMBL" id="MBC5667376.1"/>
    </source>
</evidence>
<dbReference type="RefSeq" id="WP_186840157.1">
    <property type="nucleotide sequence ID" value="NZ_JACOOZ010000003.1"/>
</dbReference>
<comment type="caution">
    <text evidence="1">The sequence shown here is derived from an EMBL/GenBank/DDBJ whole genome shotgun (WGS) entry which is preliminary data.</text>
</comment>
<organism evidence="1 2">
    <name type="scientific">Eubacterium segne</name>
    <dbReference type="NCBI Taxonomy" id="2763045"/>
    <lineage>
        <taxon>Bacteria</taxon>
        <taxon>Bacillati</taxon>
        <taxon>Bacillota</taxon>
        <taxon>Clostridia</taxon>
        <taxon>Eubacteriales</taxon>
        <taxon>Eubacteriaceae</taxon>
        <taxon>Eubacterium</taxon>
    </lineage>
</organism>
<proteinExistence type="predicted"/>
<dbReference type="Proteomes" id="UP000597877">
    <property type="component" value="Unassembled WGS sequence"/>
</dbReference>
<keyword evidence="2" id="KW-1185">Reference proteome</keyword>
<protein>
    <submittedName>
        <fullName evidence="1">Uncharacterized protein</fullName>
    </submittedName>
</protein>
<reference evidence="1 2" key="1">
    <citation type="submission" date="2020-08" db="EMBL/GenBank/DDBJ databases">
        <title>Genome public.</title>
        <authorList>
            <person name="Liu C."/>
            <person name="Sun Q."/>
        </authorList>
    </citation>
    <scope>NUCLEOTIDE SEQUENCE [LARGE SCALE GENOMIC DNA]</scope>
    <source>
        <strain evidence="1 2">BX4</strain>
    </source>
</reference>
<sequence>MYEVKDKNKVIYFTDKADADNYNDYLKYGLKVVRTQGKTYYFNNGDRLFDVSISNKKNYILETRTGRTVTNEKLQRKYLELIQFSN</sequence>
<name>A0ABR7F1A2_9FIRM</name>
<dbReference type="EMBL" id="JACOOZ010000003">
    <property type="protein sequence ID" value="MBC5667376.1"/>
    <property type="molecule type" value="Genomic_DNA"/>
</dbReference>
<gene>
    <name evidence="1" type="ORF">H8S00_05165</name>
</gene>